<dbReference type="PROSITE" id="PS51755">
    <property type="entry name" value="OMPR_PHOB"/>
    <property type="match status" value="1"/>
</dbReference>
<evidence type="ECO:0000313" key="5">
    <source>
        <dbReference type="Proteomes" id="UP000011841"/>
    </source>
</evidence>
<keyword evidence="5" id="KW-1185">Reference proteome</keyword>
<evidence type="ECO:0000256" key="2">
    <source>
        <dbReference type="PROSITE-ProRule" id="PRU01091"/>
    </source>
</evidence>
<dbReference type="STRING" id="1245469.S58_14110"/>
<dbReference type="eggNOG" id="COG3903">
    <property type="taxonomic scope" value="Bacteria"/>
</dbReference>
<dbReference type="Pfam" id="PF13374">
    <property type="entry name" value="TPR_10"/>
    <property type="match status" value="1"/>
</dbReference>
<dbReference type="AlphaFoldDB" id="M4Z2V9"/>
<dbReference type="SUPFAM" id="SSF52540">
    <property type="entry name" value="P-loop containing nucleoside triphosphate hydrolases"/>
    <property type="match status" value="1"/>
</dbReference>
<feature type="DNA-binding region" description="OmpR/PhoB-type" evidence="2">
    <location>
        <begin position="1"/>
        <end position="96"/>
    </location>
</feature>
<reference evidence="4 5" key="1">
    <citation type="journal article" date="2013" name="Appl. Environ. Microbiol.">
        <title>Genome analysis suggests that the soil oligotrophic bacterium Agromonas oligotrophica (Bradyrhizobium oligotrophicum) is a nitrogen-fixing symbiont of Aeschynomene indica.</title>
        <authorList>
            <person name="Okubo T."/>
            <person name="Fukushima S."/>
            <person name="Itakura M."/>
            <person name="Oshima K."/>
            <person name="Longtonglang A."/>
            <person name="Teaumroong N."/>
            <person name="Mitsui H."/>
            <person name="Hattori M."/>
            <person name="Hattori R."/>
            <person name="Hattori T."/>
            <person name="Minamisawa K."/>
        </authorList>
    </citation>
    <scope>NUCLEOTIDE SEQUENCE [LARGE SCALE GENOMIC DNA]</scope>
    <source>
        <strain evidence="4 5">S58</strain>
    </source>
</reference>
<dbReference type="PANTHER" id="PTHR47691:SF3">
    <property type="entry name" value="HTH-TYPE TRANSCRIPTIONAL REGULATOR RV0890C-RELATED"/>
    <property type="match status" value="1"/>
</dbReference>
<dbReference type="SMART" id="SM00862">
    <property type="entry name" value="Trans_reg_C"/>
    <property type="match status" value="1"/>
</dbReference>
<gene>
    <name evidence="4" type="ORF">S58_14110</name>
</gene>
<dbReference type="Gene3D" id="3.40.50.300">
    <property type="entry name" value="P-loop containing nucleotide triphosphate hydrolases"/>
    <property type="match status" value="1"/>
</dbReference>
<dbReference type="eggNOG" id="COG3710">
    <property type="taxonomic scope" value="Bacteria"/>
</dbReference>
<dbReference type="CDD" id="cd00383">
    <property type="entry name" value="trans_reg_C"/>
    <property type="match status" value="1"/>
</dbReference>
<dbReference type="KEGG" id="aol:S58_14110"/>
<dbReference type="InterPro" id="IPR058852">
    <property type="entry name" value="HTH_77"/>
</dbReference>
<dbReference type="PRINTS" id="PR00364">
    <property type="entry name" value="DISEASERSIST"/>
</dbReference>
<dbReference type="HOGENOM" id="CLU_004665_7_0_5"/>
<dbReference type="PANTHER" id="PTHR47691">
    <property type="entry name" value="REGULATOR-RELATED"/>
    <property type="match status" value="1"/>
</dbReference>
<dbReference type="SUPFAM" id="SSF46894">
    <property type="entry name" value="C-terminal effector domain of the bipartite response regulators"/>
    <property type="match status" value="1"/>
</dbReference>
<accession>M4Z2V9</accession>
<dbReference type="GO" id="GO:0000160">
    <property type="term" value="P:phosphorelay signal transduction system"/>
    <property type="evidence" value="ECO:0007669"/>
    <property type="project" value="InterPro"/>
</dbReference>
<dbReference type="Gene3D" id="1.10.10.10">
    <property type="entry name" value="Winged helix-like DNA-binding domain superfamily/Winged helix DNA-binding domain"/>
    <property type="match status" value="1"/>
</dbReference>
<dbReference type="Pfam" id="PF00486">
    <property type="entry name" value="Trans_reg_C"/>
    <property type="match status" value="1"/>
</dbReference>
<proteinExistence type="predicted"/>
<dbReference type="GO" id="GO:0003677">
    <property type="term" value="F:DNA binding"/>
    <property type="evidence" value="ECO:0007669"/>
    <property type="project" value="UniProtKB-UniRule"/>
</dbReference>
<dbReference type="InterPro" id="IPR016032">
    <property type="entry name" value="Sig_transdc_resp-reg_C-effctor"/>
</dbReference>
<dbReference type="EMBL" id="AP012603">
    <property type="protein sequence ID" value="BAM87419.1"/>
    <property type="molecule type" value="Genomic_DNA"/>
</dbReference>
<dbReference type="InterPro" id="IPR011990">
    <property type="entry name" value="TPR-like_helical_dom_sf"/>
</dbReference>
<dbReference type="InterPro" id="IPR001867">
    <property type="entry name" value="OmpR/PhoB-type_DNA-bd"/>
</dbReference>
<dbReference type="InterPro" id="IPR036388">
    <property type="entry name" value="WH-like_DNA-bd_sf"/>
</dbReference>
<sequence length="943" mass="102996">MSFGSFILRVSERSLRKGATPVHLPPRALDILLVLLQQAGSVVDKHDLMARVWPDVTVDAGSLRFHIGVLRKVLGDGEAGARFVATVPGKGYSFVCPVSYRMSAEADDRSRAVETNYGLPPRLSRMIGRDEVVEKVCGMLLKDRFVTIVGPGGIGKTTVAIAAAHQRNPQVASAVAFFDLGPLNDPMLVPTAVASTLGLMVQSDDPTPAIISFIRDKNMLLILDSCEHVITSAAALAEHIFQHAPKVRILATSREALRVEGEYVFQLPSLENPPVNVQTVSDVLAFPAAQLFLDRVLASGSSFELNDDDAPIVGEICRRLDGIALAIEIAASRVIAFGVKGTAALLDDRFRLLGQGRRTALQRHQTLTAALDWSYGLLSDNESLVLRRSSVFVGFFSMRAVVAVVGPDDLSEELAFEAVASLVDKSLIAVASGTSEARYRLLDTTRAYALSKLIDHDDDNGVFQRHAIFYLRWAEQHESVRLTEAGRDGASAYDPHLGNIRAALEWSFLQTEKSIAIALTAATAPLLLESSLVTECRRWTELAMVSLDESSRGTSREVTLQAALGLSLMFSQGNNQQARTSLERGLEVAEDLGDLPSQLQLIGRLHLFHYRTGNFREALKYAERSEAVALKMNDQGALAAASSLLGVSHHLMEDLEKARGYLESAVRHVPASKHVDSLRLGLDYRNRAGICLARTLWLLGYADRATKLARQVSIEAGKLNHPLTLCIALIWAVSVYLWNGDWENAEQSIERLIDHARNRAIVAYEAAGIGVRGYLAVMRGDHQAGLPMLRYALIETRAHRYELMTTAFKSALAEGLLMADQAREALDAADDALATVARNGDMFNAAELLRIKGHVFLAETMKDMPRAEGLFIQSLEAAKACGARAWELRTATSLASLWCSQGKFESSVELLENVLESRTEGFGRPDFISARKLLSDCARRAAP</sequence>
<dbReference type="InterPro" id="IPR027417">
    <property type="entry name" value="P-loop_NTPase"/>
</dbReference>
<dbReference type="Proteomes" id="UP000011841">
    <property type="component" value="Chromosome"/>
</dbReference>
<dbReference type="Pfam" id="PF25872">
    <property type="entry name" value="HTH_77"/>
    <property type="match status" value="1"/>
</dbReference>
<evidence type="ECO:0000256" key="1">
    <source>
        <dbReference type="ARBA" id="ARBA00023125"/>
    </source>
</evidence>
<dbReference type="Gene3D" id="1.25.40.10">
    <property type="entry name" value="Tetratricopeptide repeat domain"/>
    <property type="match status" value="2"/>
</dbReference>
<dbReference type="GO" id="GO:0006355">
    <property type="term" value="P:regulation of DNA-templated transcription"/>
    <property type="evidence" value="ECO:0007669"/>
    <property type="project" value="InterPro"/>
</dbReference>
<dbReference type="SUPFAM" id="SSF48452">
    <property type="entry name" value="TPR-like"/>
    <property type="match status" value="2"/>
</dbReference>
<dbReference type="PATRIC" id="fig|1245469.3.peg.1443"/>
<organism evidence="4 5">
    <name type="scientific">Bradyrhizobium oligotrophicum S58</name>
    <dbReference type="NCBI Taxonomy" id="1245469"/>
    <lineage>
        <taxon>Bacteria</taxon>
        <taxon>Pseudomonadati</taxon>
        <taxon>Pseudomonadota</taxon>
        <taxon>Alphaproteobacteria</taxon>
        <taxon>Hyphomicrobiales</taxon>
        <taxon>Nitrobacteraceae</taxon>
        <taxon>Bradyrhizobium</taxon>
    </lineage>
</organism>
<evidence type="ECO:0000313" key="4">
    <source>
        <dbReference type="EMBL" id="BAM87419.1"/>
    </source>
</evidence>
<feature type="domain" description="OmpR/PhoB-type" evidence="3">
    <location>
        <begin position="1"/>
        <end position="96"/>
    </location>
</feature>
<name>M4Z2V9_9BRAD</name>
<evidence type="ECO:0000259" key="3">
    <source>
        <dbReference type="PROSITE" id="PS51755"/>
    </source>
</evidence>
<protein>
    <submittedName>
        <fullName evidence="4">Transcriptional regulator</fullName>
    </submittedName>
</protein>
<keyword evidence="1 2" id="KW-0238">DNA-binding</keyword>